<keyword evidence="3" id="KW-0378">Hydrolase</keyword>
<feature type="transmembrane region" description="Helical" evidence="1">
    <location>
        <begin position="316"/>
        <end position="340"/>
    </location>
</feature>
<comment type="caution">
    <text evidence="3">The sequence shown here is derived from an EMBL/GenBank/DDBJ whole genome shotgun (WGS) entry which is preliminary data.</text>
</comment>
<feature type="transmembrane region" description="Helical" evidence="1">
    <location>
        <begin position="202"/>
        <end position="235"/>
    </location>
</feature>
<accession>A0A9D1DS37</accession>
<dbReference type="EMBL" id="DVHF01000115">
    <property type="protein sequence ID" value="HIR57916.1"/>
    <property type="molecule type" value="Genomic_DNA"/>
</dbReference>
<dbReference type="PANTHER" id="PTHR36435:SF1">
    <property type="entry name" value="CAAX AMINO TERMINAL PROTEASE FAMILY PROTEIN"/>
    <property type="match status" value="1"/>
</dbReference>
<dbReference type="Pfam" id="PF02517">
    <property type="entry name" value="Rce1-like"/>
    <property type="match status" value="1"/>
</dbReference>
<dbReference type="InterPro" id="IPR052710">
    <property type="entry name" value="CAAX_protease"/>
</dbReference>
<dbReference type="InterPro" id="IPR003675">
    <property type="entry name" value="Rce1/LyrA-like_dom"/>
</dbReference>
<keyword evidence="1" id="KW-0472">Membrane</keyword>
<feature type="transmembrane region" description="Helical" evidence="1">
    <location>
        <begin position="36"/>
        <end position="60"/>
    </location>
</feature>
<dbReference type="GO" id="GO:0004175">
    <property type="term" value="F:endopeptidase activity"/>
    <property type="evidence" value="ECO:0007669"/>
    <property type="project" value="UniProtKB-ARBA"/>
</dbReference>
<feature type="transmembrane region" description="Helical" evidence="1">
    <location>
        <begin position="169"/>
        <end position="190"/>
    </location>
</feature>
<evidence type="ECO:0000256" key="1">
    <source>
        <dbReference type="SAM" id="Phobius"/>
    </source>
</evidence>
<gene>
    <name evidence="3" type="ORF">IAA54_09615</name>
</gene>
<evidence type="ECO:0000313" key="4">
    <source>
        <dbReference type="Proteomes" id="UP000886785"/>
    </source>
</evidence>
<organism evidence="3 4">
    <name type="scientific">Candidatus Gallacutalibacter pullicola</name>
    <dbReference type="NCBI Taxonomy" id="2840830"/>
    <lineage>
        <taxon>Bacteria</taxon>
        <taxon>Bacillati</taxon>
        <taxon>Bacillota</taxon>
        <taxon>Clostridia</taxon>
        <taxon>Eubacteriales</taxon>
        <taxon>Candidatus Gallacutalibacter</taxon>
    </lineage>
</organism>
<reference evidence="3" key="2">
    <citation type="journal article" date="2021" name="PeerJ">
        <title>Extensive microbial diversity within the chicken gut microbiome revealed by metagenomics and culture.</title>
        <authorList>
            <person name="Gilroy R."/>
            <person name="Ravi A."/>
            <person name="Getino M."/>
            <person name="Pursley I."/>
            <person name="Horton D.L."/>
            <person name="Alikhan N.F."/>
            <person name="Baker D."/>
            <person name="Gharbi K."/>
            <person name="Hall N."/>
            <person name="Watson M."/>
            <person name="Adriaenssens E.M."/>
            <person name="Foster-Nyarko E."/>
            <person name="Jarju S."/>
            <person name="Secka A."/>
            <person name="Antonio M."/>
            <person name="Oren A."/>
            <person name="Chaudhuri R.R."/>
            <person name="La Ragione R."/>
            <person name="Hildebrand F."/>
            <person name="Pallen M.J."/>
        </authorList>
    </citation>
    <scope>NUCLEOTIDE SEQUENCE</scope>
    <source>
        <strain evidence="3">ChiSjej1B19-7085</strain>
    </source>
</reference>
<feature type="transmembrane region" description="Helical" evidence="1">
    <location>
        <begin position="80"/>
        <end position="101"/>
    </location>
</feature>
<feature type="transmembrane region" description="Helical" evidence="1">
    <location>
        <begin position="122"/>
        <end position="149"/>
    </location>
</feature>
<dbReference type="AlphaFoldDB" id="A0A9D1DS37"/>
<dbReference type="PANTHER" id="PTHR36435">
    <property type="entry name" value="SLR1288 PROTEIN"/>
    <property type="match status" value="1"/>
</dbReference>
<dbReference type="GO" id="GO:0008237">
    <property type="term" value="F:metallopeptidase activity"/>
    <property type="evidence" value="ECO:0007669"/>
    <property type="project" value="UniProtKB-KW"/>
</dbReference>
<keyword evidence="3" id="KW-0645">Protease</keyword>
<evidence type="ECO:0000259" key="2">
    <source>
        <dbReference type="Pfam" id="PF02517"/>
    </source>
</evidence>
<feature type="domain" description="CAAX prenyl protease 2/Lysostaphin resistance protein A-like" evidence="2">
    <location>
        <begin position="169"/>
        <end position="253"/>
    </location>
</feature>
<protein>
    <submittedName>
        <fullName evidence="3">CPBP family intramembrane metalloprotease</fullName>
    </submittedName>
</protein>
<name>A0A9D1DS37_9FIRM</name>
<feature type="transmembrane region" description="Helical" evidence="1">
    <location>
        <begin position="241"/>
        <end position="257"/>
    </location>
</feature>
<reference evidence="3" key="1">
    <citation type="submission" date="2020-10" db="EMBL/GenBank/DDBJ databases">
        <authorList>
            <person name="Gilroy R."/>
        </authorList>
    </citation>
    <scope>NUCLEOTIDE SEQUENCE</scope>
    <source>
        <strain evidence="3">ChiSjej1B19-7085</strain>
    </source>
</reference>
<sequence>MNYIPGGYPPPYSGYAVYPPDPYREPVRYLRKRSNVLGWVLCSFFLATFVFSAILSIVVSVIGVTYQDQYAAFSGMSPELYYWMTGVLYILSLFVPFLIFGAAVREPLSEQLTFGRIQPLDFIFCILFGFGACMAANIPTNVIVAFLQALGFSGEMPSYPETETLGANIIYAVLIAVLAPFFEEFVFRGIVLGRLRRFGNGVAIFGSALLFGLFHGNFIQMPFAFLCGLVLGYIVVRTGSLWAAVAVHFLNNGFAVFQEFCGKYGSEQLYFTVAAYVPLIVIALGLAAGLCLLITYRKHTVPNVPEAQIPLSRRLGAFFISPGMILFIILSLAESVAALIEMG</sequence>
<dbReference type="GO" id="GO:0080120">
    <property type="term" value="P:CAAX-box protein maturation"/>
    <property type="evidence" value="ECO:0007669"/>
    <property type="project" value="UniProtKB-ARBA"/>
</dbReference>
<keyword evidence="1" id="KW-0812">Transmembrane</keyword>
<keyword evidence="3" id="KW-0482">Metalloprotease</keyword>
<evidence type="ECO:0000313" key="3">
    <source>
        <dbReference type="EMBL" id="HIR57916.1"/>
    </source>
</evidence>
<feature type="transmembrane region" description="Helical" evidence="1">
    <location>
        <begin position="269"/>
        <end position="296"/>
    </location>
</feature>
<dbReference type="Proteomes" id="UP000886785">
    <property type="component" value="Unassembled WGS sequence"/>
</dbReference>
<proteinExistence type="predicted"/>
<keyword evidence="1" id="KW-1133">Transmembrane helix</keyword>